<dbReference type="SMART" id="SM00555">
    <property type="entry name" value="GIT"/>
    <property type="match status" value="2"/>
</dbReference>
<dbReference type="PANTHER" id="PTHR21601">
    <property type="entry name" value="SPA2 PROTEIN"/>
    <property type="match status" value="1"/>
</dbReference>
<gene>
    <name evidence="2" type="ORF">B0H17DRAFT_1182478</name>
</gene>
<dbReference type="PANTHER" id="PTHR21601:SF0">
    <property type="entry name" value="PROTEIN SPA2-RELATED"/>
    <property type="match status" value="1"/>
</dbReference>
<evidence type="ECO:0000313" key="3">
    <source>
        <dbReference type="Proteomes" id="UP001221757"/>
    </source>
</evidence>
<feature type="domain" description="GIT Spa2 homology (SHD)" evidence="1">
    <location>
        <begin position="60"/>
        <end position="90"/>
    </location>
</feature>
<dbReference type="GO" id="GO:0005078">
    <property type="term" value="F:MAP-kinase scaffold activity"/>
    <property type="evidence" value="ECO:0007669"/>
    <property type="project" value="TreeGrafter"/>
</dbReference>
<protein>
    <recommendedName>
        <fullName evidence="1">GIT Spa2 homology (SHD) domain-containing protein</fullName>
    </recommendedName>
</protein>
<evidence type="ECO:0000259" key="1">
    <source>
        <dbReference type="SMART" id="SM00555"/>
    </source>
</evidence>
<dbReference type="GO" id="GO:0005826">
    <property type="term" value="C:actomyosin contractile ring"/>
    <property type="evidence" value="ECO:0007669"/>
    <property type="project" value="TreeGrafter"/>
</dbReference>
<dbReference type="InterPro" id="IPR039892">
    <property type="entry name" value="Spa2/Sph1"/>
</dbReference>
<name>A0AAD7D5G5_MYCRO</name>
<proteinExistence type="predicted"/>
<keyword evidence="3" id="KW-1185">Reference proteome</keyword>
<dbReference type="Proteomes" id="UP001221757">
    <property type="component" value="Unassembled WGS sequence"/>
</dbReference>
<dbReference type="InterPro" id="IPR013724">
    <property type="entry name" value="GIT_SHD"/>
</dbReference>
<evidence type="ECO:0000313" key="2">
    <source>
        <dbReference type="EMBL" id="KAJ7677640.1"/>
    </source>
</evidence>
<dbReference type="AlphaFoldDB" id="A0AAD7D5G5"/>
<reference evidence="2" key="1">
    <citation type="submission" date="2023-03" db="EMBL/GenBank/DDBJ databases">
        <title>Massive genome expansion in bonnet fungi (Mycena s.s.) driven by repeated elements and novel gene families across ecological guilds.</title>
        <authorList>
            <consortium name="Lawrence Berkeley National Laboratory"/>
            <person name="Harder C.B."/>
            <person name="Miyauchi S."/>
            <person name="Viragh M."/>
            <person name="Kuo A."/>
            <person name="Thoen E."/>
            <person name="Andreopoulos B."/>
            <person name="Lu D."/>
            <person name="Skrede I."/>
            <person name="Drula E."/>
            <person name="Henrissat B."/>
            <person name="Morin E."/>
            <person name="Kohler A."/>
            <person name="Barry K."/>
            <person name="LaButti K."/>
            <person name="Morin E."/>
            <person name="Salamov A."/>
            <person name="Lipzen A."/>
            <person name="Mereny Z."/>
            <person name="Hegedus B."/>
            <person name="Baldrian P."/>
            <person name="Stursova M."/>
            <person name="Weitz H."/>
            <person name="Taylor A."/>
            <person name="Grigoriev I.V."/>
            <person name="Nagy L.G."/>
            <person name="Martin F."/>
            <person name="Kauserud H."/>
        </authorList>
    </citation>
    <scope>NUCLEOTIDE SEQUENCE</scope>
    <source>
        <strain evidence="2">CBHHK067</strain>
    </source>
</reference>
<comment type="caution">
    <text evidence="2">The sequence shown here is derived from an EMBL/GenBank/DDBJ whole genome shotgun (WGS) entry which is preliminary data.</text>
</comment>
<sequence>MFNPPNRDCEHVADLQFRPSLGIVVQKVLVPPSLKVHFNELDRYLAVYLAQATPNSRMTARQKLTRLTIQQFHELSTDVYDELVRRKNIIEVIPFLPVRNEFHPKRNQARQKLATLPITRFEDLSGDVHFELGRRYPEFKEDPLGSTTRPPVTTFDFGLR</sequence>
<organism evidence="2 3">
    <name type="scientific">Mycena rosella</name>
    <name type="common">Pink bonnet</name>
    <name type="synonym">Agaricus rosellus</name>
    <dbReference type="NCBI Taxonomy" id="1033263"/>
    <lineage>
        <taxon>Eukaryota</taxon>
        <taxon>Fungi</taxon>
        <taxon>Dikarya</taxon>
        <taxon>Basidiomycota</taxon>
        <taxon>Agaricomycotina</taxon>
        <taxon>Agaricomycetes</taxon>
        <taxon>Agaricomycetidae</taxon>
        <taxon>Agaricales</taxon>
        <taxon>Marasmiineae</taxon>
        <taxon>Mycenaceae</taxon>
        <taxon>Mycena</taxon>
    </lineage>
</organism>
<dbReference type="Pfam" id="PF08518">
    <property type="entry name" value="GIT_SHD"/>
    <property type="match status" value="2"/>
</dbReference>
<feature type="domain" description="GIT Spa2 homology (SHD)" evidence="1">
    <location>
        <begin position="109"/>
        <end position="139"/>
    </location>
</feature>
<dbReference type="EMBL" id="JARKIE010000136">
    <property type="protein sequence ID" value="KAJ7677640.1"/>
    <property type="molecule type" value="Genomic_DNA"/>
</dbReference>
<accession>A0AAD7D5G5</accession>
<dbReference type="GO" id="GO:1902716">
    <property type="term" value="C:cell cortex of growing cell tip"/>
    <property type="evidence" value="ECO:0007669"/>
    <property type="project" value="TreeGrafter"/>
</dbReference>